<feature type="compositionally biased region" description="Basic and acidic residues" evidence="2">
    <location>
        <begin position="1"/>
        <end position="23"/>
    </location>
</feature>
<proteinExistence type="predicted"/>
<dbReference type="InterPro" id="IPR006119">
    <property type="entry name" value="Resolv_N"/>
</dbReference>
<keyword evidence="5" id="KW-1185">Reference proteome</keyword>
<dbReference type="CDD" id="cd00338">
    <property type="entry name" value="Ser_Recombinase"/>
    <property type="match status" value="1"/>
</dbReference>
<dbReference type="Gene3D" id="3.90.1750.20">
    <property type="entry name" value="Putative Large Serine Recombinase, Chain B, Domain 2"/>
    <property type="match status" value="1"/>
</dbReference>
<dbReference type="InterPro" id="IPR011109">
    <property type="entry name" value="DNA_bind_recombinase_dom"/>
</dbReference>
<dbReference type="InterPro" id="IPR050639">
    <property type="entry name" value="SSR_resolvase"/>
</dbReference>
<name>A0ABT5ZLM8_9ACTN</name>
<evidence type="ECO:0000313" key="5">
    <source>
        <dbReference type="Proteomes" id="UP001216579"/>
    </source>
</evidence>
<reference evidence="4 5" key="1">
    <citation type="submission" date="2023-03" db="EMBL/GenBank/DDBJ databases">
        <title>Draft genome sequence of Streptomyces sp. RB6PN23 isolated from peat swamp forest in Thailand.</title>
        <authorList>
            <person name="Klaysubun C."/>
            <person name="Duangmal K."/>
        </authorList>
    </citation>
    <scope>NUCLEOTIDE SEQUENCE [LARGE SCALE GENOMIC DNA]</scope>
    <source>
        <strain evidence="4 5">RB6PN23</strain>
    </source>
</reference>
<feature type="region of interest" description="Disordered" evidence="2">
    <location>
        <begin position="473"/>
        <end position="494"/>
    </location>
</feature>
<dbReference type="RefSeq" id="WP_276094116.1">
    <property type="nucleotide sequence ID" value="NZ_JARJBC010000009.1"/>
</dbReference>
<evidence type="ECO:0000259" key="3">
    <source>
        <dbReference type="PROSITE" id="PS51737"/>
    </source>
</evidence>
<dbReference type="EMBL" id="JARJBC010000009">
    <property type="protein sequence ID" value="MDF3290734.1"/>
    <property type="molecule type" value="Genomic_DNA"/>
</dbReference>
<organism evidence="4 5">
    <name type="scientific">Streptomyces silvisoli</name>
    <dbReference type="NCBI Taxonomy" id="3034235"/>
    <lineage>
        <taxon>Bacteria</taxon>
        <taxon>Bacillati</taxon>
        <taxon>Actinomycetota</taxon>
        <taxon>Actinomycetes</taxon>
        <taxon>Kitasatosporales</taxon>
        <taxon>Streptomycetaceae</taxon>
        <taxon>Streptomyces</taxon>
    </lineage>
</organism>
<dbReference type="SMART" id="SM00857">
    <property type="entry name" value="Resolvase"/>
    <property type="match status" value="1"/>
</dbReference>
<dbReference type="Pfam" id="PF00239">
    <property type="entry name" value="Resolvase"/>
    <property type="match status" value="1"/>
</dbReference>
<dbReference type="SUPFAM" id="SSF53041">
    <property type="entry name" value="Resolvase-like"/>
    <property type="match status" value="1"/>
</dbReference>
<feature type="compositionally biased region" description="Basic and acidic residues" evidence="2">
    <location>
        <begin position="483"/>
        <end position="494"/>
    </location>
</feature>
<dbReference type="PROSITE" id="PS51737">
    <property type="entry name" value="RECOMBINASE_DNA_BIND"/>
    <property type="match status" value="1"/>
</dbReference>
<dbReference type="Pfam" id="PF07508">
    <property type="entry name" value="Recombinase"/>
    <property type="match status" value="1"/>
</dbReference>
<dbReference type="Gene3D" id="3.40.50.1390">
    <property type="entry name" value="Resolvase, N-terminal catalytic domain"/>
    <property type="match status" value="1"/>
</dbReference>
<dbReference type="Proteomes" id="UP001216579">
    <property type="component" value="Unassembled WGS sequence"/>
</dbReference>
<comment type="caution">
    <text evidence="4">The sequence shown here is derived from an EMBL/GenBank/DDBJ whole genome shotgun (WGS) entry which is preliminary data.</text>
</comment>
<dbReference type="InterPro" id="IPR036162">
    <property type="entry name" value="Resolvase-like_N_sf"/>
</dbReference>
<feature type="domain" description="Recombinase" evidence="3">
    <location>
        <begin position="165"/>
        <end position="276"/>
    </location>
</feature>
<feature type="coiled-coil region" evidence="1">
    <location>
        <begin position="369"/>
        <end position="396"/>
    </location>
</feature>
<dbReference type="PANTHER" id="PTHR30461">
    <property type="entry name" value="DNA-INVERTASE FROM LAMBDOID PROPHAGE"/>
    <property type="match status" value="1"/>
</dbReference>
<accession>A0ABT5ZLM8</accession>
<protein>
    <submittedName>
        <fullName evidence="4">Recombinase family protein</fullName>
    </submittedName>
</protein>
<dbReference type="PANTHER" id="PTHR30461:SF23">
    <property type="entry name" value="DNA RECOMBINASE-RELATED"/>
    <property type="match status" value="1"/>
</dbReference>
<evidence type="ECO:0000256" key="2">
    <source>
        <dbReference type="SAM" id="MobiDB-lite"/>
    </source>
</evidence>
<gene>
    <name evidence="4" type="ORF">P3G67_16080</name>
</gene>
<feature type="region of interest" description="Disordered" evidence="2">
    <location>
        <begin position="1"/>
        <end position="35"/>
    </location>
</feature>
<evidence type="ECO:0000313" key="4">
    <source>
        <dbReference type="EMBL" id="MDF3290734.1"/>
    </source>
</evidence>
<sequence>MADTMRKYLRVSKDKDGQERSVGEQDDDLDHDAKSNGWNLGTSYKEAGGVSASRFSRKTRDDFARLLADLEKGTFGANILGLWESSRGSRRVGEWATLLDLLEDAGVRVWVSTHRRLYDPANGRDRRTLLEDAVDSEFESSKISTRTLRTAASEAAKGRPWGPPPYGYRRVYNPNTGKLINWEPDPEEAPVIREMYKRLRQGHSLREISQDFAKRDIIGRNGAPISPQNLRSMAMRPAHAGLRVHHGETVRGTWDALVTPETFYAVQRLLTSPERKTTRNGRAVHELTMIIRCDVCGGPMAATSSGTRKKGGGYARYLCHERHCVRIEKADVDALLIGTEEQPGVLLAYLASDRVYADLARPEGADERAQALRDLIEEARANLAEVEAAKPETLAEAKMFAKSAETLAERISGLEAEARALTTPAALLDIMQPGADVWQRWQAAPISSRREVARLLLSPRYLGEVRVRRSPVKGHQVSATDRITFRREAPPRSG</sequence>
<evidence type="ECO:0000256" key="1">
    <source>
        <dbReference type="SAM" id="Coils"/>
    </source>
</evidence>
<keyword evidence="1" id="KW-0175">Coiled coil</keyword>
<dbReference type="InterPro" id="IPR038109">
    <property type="entry name" value="DNA_bind_recomb_sf"/>
</dbReference>